<evidence type="ECO:0000313" key="3">
    <source>
        <dbReference type="EMBL" id="GMF29330.1"/>
    </source>
</evidence>
<dbReference type="Gene3D" id="2.30.29.30">
    <property type="entry name" value="Pleckstrin-homology domain (PH domain)/Phosphotyrosine-binding domain (PTB)"/>
    <property type="match status" value="1"/>
</dbReference>
<dbReference type="InterPro" id="IPR051707">
    <property type="entry name" value="PI-Interact_SigTrans_Reg"/>
</dbReference>
<evidence type="ECO:0000256" key="1">
    <source>
        <dbReference type="SAM" id="Coils"/>
    </source>
</evidence>
<comment type="caution">
    <text evidence="3">The sequence shown here is derived from an EMBL/GenBank/DDBJ whole genome shotgun (WGS) entry which is preliminary data.</text>
</comment>
<evidence type="ECO:0000313" key="4">
    <source>
        <dbReference type="Proteomes" id="UP001165083"/>
    </source>
</evidence>
<dbReference type="PROSITE" id="PS50003">
    <property type="entry name" value="PH_DOMAIN"/>
    <property type="match status" value="1"/>
</dbReference>
<dbReference type="SUPFAM" id="SSF50729">
    <property type="entry name" value="PH domain-like"/>
    <property type="match status" value="1"/>
</dbReference>
<keyword evidence="4" id="KW-1185">Reference proteome</keyword>
<feature type="coiled-coil region" evidence="1">
    <location>
        <begin position="24"/>
        <end position="51"/>
    </location>
</feature>
<accession>A0A9W6UC39</accession>
<name>A0A9W6UC39_9STRA</name>
<protein>
    <submittedName>
        <fullName evidence="3">Unnamed protein product</fullName>
    </submittedName>
</protein>
<dbReference type="EMBL" id="BSXW01000770">
    <property type="protein sequence ID" value="GMF29330.1"/>
    <property type="molecule type" value="Genomic_DNA"/>
</dbReference>
<dbReference type="InterPro" id="IPR011993">
    <property type="entry name" value="PH-like_dom_sf"/>
</dbReference>
<dbReference type="OrthoDB" id="48057at2759"/>
<dbReference type="InterPro" id="IPR001849">
    <property type="entry name" value="PH_domain"/>
</dbReference>
<dbReference type="Pfam" id="PF00169">
    <property type="entry name" value="PH"/>
    <property type="match status" value="1"/>
</dbReference>
<feature type="domain" description="PH" evidence="2">
    <location>
        <begin position="86"/>
        <end position="215"/>
    </location>
</feature>
<dbReference type="SMART" id="SM00233">
    <property type="entry name" value="PH"/>
    <property type="match status" value="1"/>
</dbReference>
<evidence type="ECO:0000259" key="2">
    <source>
        <dbReference type="PROSITE" id="PS50003"/>
    </source>
</evidence>
<reference evidence="3" key="1">
    <citation type="submission" date="2023-04" db="EMBL/GenBank/DDBJ databases">
        <title>Phytophthora lilii NBRC 32176.</title>
        <authorList>
            <person name="Ichikawa N."/>
            <person name="Sato H."/>
            <person name="Tonouchi N."/>
        </authorList>
    </citation>
    <scope>NUCLEOTIDE SEQUENCE</scope>
    <source>
        <strain evidence="3">NBRC 32176</strain>
    </source>
</reference>
<dbReference type="FunFam" id="2.30.29.30:FF:000380">
    <property type="entry name" value="Interferon-induced guanylate-binding protein 1-like"/>
    <property type="match status" value="1"/>
</dbReference>
<keyword evidence="1" id="KW-0175">Coiled coil</keyword>
<sequence>MHNVIRPQLAEFSEKLDKIRQHDVDVVEEEIENKEGEVEEFNAKQKMYQKETIDIQEDVNRQLVEGAKLQALPEQKVIEAAQDKELTELQGYLIKQGGGGNVLNPLGRKNWKQRYFILIGANLIYAKTKDDYERGKIIKELCLTGCRIDPSRDAGEGFEITPGKSAHVFELQRGFFEKNSKKRSSAADSGRVFKLRAQNIQERDVWIDKLRQAAGGY</sequence>
<dbReference type="PANTHER" id="PTHR14336">
    <property type="entry name" value="TANDEM PH DOMAIN CONTAINING PROTEIN"/>
    <property type="match status" value="1"/>
</dbReference>
<dbReference type="AlphaFoldDB" id="A0A9W6UC39"/>
<dbReference type="Proteomes" id="UP001165083">
    <property type="component" value="Unassembled WGS sequence"/>
</dbReference>
<gene>
    <name evidence="3" type="ORF">Plil01_001243400</name>
</gene>
<proteinExistence type="predicted"/>
<organism evidence="3 4">
    <name type="scientific">Phytophthora lilii</name>
    <dbReference type="NCBI Taxonomy" id="2077276"/>
    <lineage>
        <taxon>Eukaryota</taxon>
        <taxon>Sar</taxon>
        <taxon>Stramenopiles</taxon>
        <taxon>Oomycota</taxon>
        <taxon>Peronosporomycetes</taxon>
        <taxon>Peronosporales</taxon>
        <taxon>Peronosporaceae</taxon>
        <taxon>Phytophthora</taxon>
    </lineage>
</organism>